<sequence>MSSTYNCTGCGIVLSTTQAQSDCLNCVAKNVVENHLLPRIMEYDERVQNVFGDDSGFHESPYTTSSAGQHGRSASEPGPGHRYRYNVMILITRQPTENWLRRMWNHQQLRTLDAPRRQ</sequence>
<reference evidence="2 3" key="1">
    <citation type="journal article" date="2015" name="Genome Announc.">
        <title>Draft Genome Sequence and Gene Annotation of the Entomopathogenic Fungus Verticillium hemipterigenum.</title>
        <authorList>
            <person name="Horn F."/>
            <person name="Habel A."/>
            <person name="Scharf D.H."/>
            <person name="Dworschak J."/>
            <person name="Brakhage A.A."/>
            <person name="Guthke R."/>
            <person name="Hertweck C."/>
            <person name="Linde J."/>
        </authorList>
    </citation>
    <scope>NUCLEOTIDE SEQUENCE [LARGE SCALE GENOMIC DNA]</scope>
</reference>
<protein>
    <submittedName>
        <fullName evidence="2">Uncharacterized protein</fullName>
    </submittedName>
</protein>
<organism evidence="2 3">
    <name type="scientific">[Torrubiella] hemipterigena</name>
    <dbReference type="NCBI Taxonomy" id="1531966"/>
    <lineage>
        <taxon>Eukaryota</taxon>
        <taxon>Fungi</taxon>
        <taxon>Dikarya</taxon>
        <taxon>Ascomycota</taxon>
        <taxon>Pezizomycotina</taxon>
        <taxon>Sordariomycetes</taxon>
        <taxon>Hypocreomycetidae</taxon>
        <taxon>Hypocreales</taxon>
        <taxon>Clavicipitaceae</taxon>
        <taxon>Clavicipitaceae incertae sedis</taxon>
        <taxon>'Torrubiella' clade</taxon>
    </lineage>
</organism>
<feature type="region of interest" description="Disordered" evidence="1">
    <location>
        <begin position="54"/>
        <end position="81"/>
    </location>
</feature>
<keyword evidence="3" id="KW-1185">Reference proteome</keyword>
<name>A0A0A1T964_9HYPO</name>
<evidence type="ECO:0000256" key="1">
    <source>
        <dbReference type="SAM" id="MobiDB-lite"/>
    </source>
</evidence>
<accession>A0A0A1T964</accession>
<dbReference type="EMBL" id="CDHN01000003">
    <property type="protein sequence ID" value="CEJ91324.1"/>
    <property type="molecule type" value="Genomic_DNA"/>
</dbReference>
<evidence type="ECO:0000313" key="3">
    <source>
        <dbReference type="Proteomes" id="UP000039046"/>
    </source>
</evidence>
<dbReference type="AlphaFoldDB" id="A0A0A1T964"/>
<dbReference type="HOGENOM" id="CLU_2074777_0_0_1"/>
<gene>
    <name evidence="2" type="ORF">VHEMI07045</name>
</gene>
<dbReference type="OrthoDB" id="7130006at2759"/>
<proteinExistence type="predicted"/>
<evidence type="ECO:0000313" key="2">
    <source>
        <dbReference type="EMBL" id="CEJ91324.1"/>
    </source>
</evidence>
<dbReference type="Proteomes" id="UP000039046">
    <property type="component" value="Unassembled WGS sequence"/>
</dbReference>